<name>A0A0F9C2F0_9ZZZZ</name>
<organism evidence="1">
    <name type="scientific">marine sediment metagenome</name>
    <dbReference type="NCBI Taxonomy" id="412755"/>
    <lineage>
        <taxon>unclassified sequences</taxon>
        <taxon>metagenomes</taxon>
        <taxon>ecological metagenomes</taxon>
    </lineage>
</organism>
<feature type="non-terminal residue" evidence="1">
    <location>
        <position position="115"/>
    </location>
</feature>
<evidence type="ECO:0000313" key="1">
    <source>
        <dbReference type="EMBL" id="KKK90846.1"/>
    </source>
</evidence>
<sequence length="115" mass="12460">MLSPSVTSYLSLVLPVVCVSNYFSSRVDLKESELTFAGYWLSVDSRISQNITDGTEEPGARVVVKGTDDLHLAIDAREKVFTPAPFDFIDGIELVRSCDVVGLNPLVAVVVPLST</sequence>
<comment type="caution">
    <text evidence="1">The sequence shown here is derived from an EMBL/GenBank/DDBJ whole genome shotgun (WGS) entry which is preliminary data.</text>
</comment>
<dbReference type="AlphaFoldDB" id="A0A0F9C2F0"/>
<reference evidence="1" key="1">
    <citation type="journal article" date="2015" name="Nature">
        <title>Complex archaea that bridge the gap between prokaryotes and eukaryotes.</title>
        <authorList>
            <person name="Spang A."/>
            <person name="Saw J.H."/>
            <person name="Jorgensen S.L."/>
            <person name="Zaremba-Niedzwiedzka K."/>
            <person name="Martijn J."/>
            <person name="Lind A.E."/>
            <person name="van Eijk R."/>
            <person name="Schleper C."/>
            <person name="Guy L."/>
            <person name="Ettema T.J."/>
        </authorList>
    </citation>
    <scope>NUCLEOTIDE SEQUENCE</scope>
</reference>
<proteinExistence type="predicted"/>
<dbReference type="EMBL" id="LAZR01048916">
    <property type="protein sequence ID" value="KKK90846.1"/>
    <property type="molecule type" value="Genomic_DNA"/>
</dbReference>
<accession>A0A0F9C2F0</accession>
<protein>
    <submittedName>
        <fullName evidence="1">Uncharacterized protein</fullName>
    </submittedName>
</protein>
<gene>
    <name evidence="1" type="ORF">LCGC14_2718890</name>
</gene>